<keyword evidence="4" id="KW-1185">Reference proteome</keyword>
<protein>
    <submittedName>
        <fullName evidence="3">Porin family protein</fullName>
    </submittedName>
</protein>
<sequence>MKKYTTFLFVLVFSISQLSNAQAAIVAMIFGDKVASEKFNLSMEIGVPFSSFSNVDDLKMKNGVNFGIAGNLKLSENWYVSPTVYFLSKRTFQLNNTDLHSNDEYLNSLYMNTRAKTVISYTDLHVLFSYQLTDSNFRFGLSPQVSFLGKAKGTYEGTEGELTQKITDFVNKTDYGVIANVGYFLRSGHEGKGIIFNLRYYQGFTDVLKNNFEAGKNKSSYIALHVSLPFLTDELASKNKKPEPVSED</sequence>
<gene>
    <name evidence="3" type="ORF">ACFFVB_06065</name>
</gene>
<keyword evidence="1" id="KW-0732">Signal</keyword>
<dbReference type="Pfam" id="PF13568">
    <property type="entry name" value="OMP_b-brl_2"/>
    <property type="match status" value="1"/>
</dbReference>
<organism evidence="3 4">
    <name type="scientific">Formosa undariae</name>
    <dbReference type="NCBI Taxonomy" id="1325436"/>
    <lineage>
        <taxon>Bacteria</taxon>
        <taxon>Pseudomonadati</taxon>
        <taxon>Bacteroidota</taxon>
        <taxon>Flavobacteriia</taxon>
        <taxon>Flavobacteriales</taxon>
        <taxon>Flavobacteriaceae</taxon>
        <taxon>Formosa</taxon>
    </lineage>
</organism>
<evidence type="ECO:0000313" key="3">
    <source>
        <dbReference type="EMBL" id="MFB9052641.1"/>
    </source>
</evidence>
<dbReference type="RefSeq" id="WP_382381821.1">
    <property type="nucleotide sequence ID" value="NZ_JBHMEZ010000003.1"/>
</dbReference>
<evidence type="ECO:0000259" key="2">
    <source>
        <dbReference type="Pfam" id="PF13568"/>
    </source>
</evidence>
<accession>A0ABV5EZN0</accession>
<proteinExistence type="predicted"/>
<dbReference type="InterPro" id="IPR025665">
    <property type="entry name" value="Beta-barrel_OMP_2"/>
</dbReference>
<feature type="domain" description="Outer membrane protein beta-barrel" evidence="2">
    <location>
        <begin position="37"/>
        <end position="208"/>
    </location>
</feature>
<feature type="chain" id="PRO_5045415501" evidence="1">
    <location>
        <begin position="24"/>
        <end position="248"/>
    </location>
</feature>
<feature type="signal peptide" evidence="1">
    <location>
        <begin position="1"/>
        <end position="23"/>
    </location>
</feature>
<dbReference type="Proteomes" id="UP001589605">
    <property type="component" value="Unassembled WGS sequence"/>
</dbReference>
<evidence type="ECO:0000256" key="1">
    <source>
        <dbReference type="SAM" id="SignalP"/>
    </source>
</evidence>
<name>A0ABV5EZN0_9FLAO</name>
<comment type="caution">
    <text evidence="3">The sequence shown here is derived from an EMBL/GenBank/DDBJ whole genome shotgun (WGS) entry which is preliminary data.</text>
</comment>
<evidence type="ECO:0000313" key="4">
    <source>
        <dbReference type="Proteomes" id="UP001589605"/>
    </source>
</evidence>
<reference evidence="3 4" key="1">
    <citation type="submission" date="2024-09" db="EMBL/GenBank/DDBJ databases">
        <authorList>
            <person name="Sun Q."/>
            <person name="Mori K."/>
        </authorList>
    </citation>
    <scope>NUCLEOTIDE SEQUENCE [LARGE SCALE GENOMIC DNA]</scope>
    <source>
        <strain evidence="3 4">CECT 8286</strain>
    </source>
</reference>
<dbReference type="EMBL" id="JBHMEZ010000003">
    <property type="protein sequence ID" value="MFB9052641.1"/>
    <property type="molecule type" value="Genomic_DNA"/>
</dbReference>